<feature type="transmembrane region" description="Helical" evidence="2">
    <location>
        <begin position="7"/>
        <end position="28"/>
    </location>
</feature>
<dbReference type="PANTHER" id="PTHR43318">
    <property type="entry name" value="UDP-N-ACETYLGLUCOSAMINE 4,6-DEHYDRATASE"/>
    <property type="match status" value="1"/>
</dbReference>
<gene>
    <name evidence="4" type="primary">pglF</name>
    <name evidence="4" type="ORF">Cva_00428</name>
</gene>
<evidence type="ECO:0000313" key="4">
    <source>
        <dbReference type="EMBL" id="GAO97788.1"/>
    </source>
</evidence>
<dbReference type="SUPFAM" id="SSF51735">
    <property type="entry name" value="NAD(P)-binding Rossmann-fold domains"/>
    <property type="match status" value="1"/>
</dbReference>
<feature type="domain" description="Polysaccharide biosynthesis protein CapD-like" evidence="3">
    <location>
        <begin position="288"/>
        <end position="579"/>
    </location>
</feature>
<feature type="transmembrane region" description="Helical" evidence="2">
    <location>
        <begin position="40"/>
        <end position="61"/>
    </location>
</feature>
<evidence type="ECO:0000259" key="3">
    <source>
        <dbReference type="Pfam" id="PF02719"/>
    </source>
</evidence>
<dbReference type="CDD" id="cd05237">
    <property type="entry name" value="UDP_invert_4-6DH_SDR_e"/>
    <property type="match status" value="1"/>
</dbReference>
<protein>
    <submittedName>
        <fullName evidence="4">UDP-N-acetyl-alpha-D-glucosamine C6 dehydratase</fullName>
    </submittedName>
</protein>
<dbReference type="InterPro" id="IPR003869">
    <property type="entry name" value="Polysac_CapD-like"/>
</dbReference>
<keyword evidence="2" id="KW-1133">Transmembrane helix</keyword>
<evidence type="ECO:0000313" key="5">
    <source>
        <dbReference type="Proteomes" id="UP000036771"/>
    </source>
</evidence>
<dbReference type="EMBL" id="BBVC01000018">
    <property type="protein sequence ID" value="GAO97788.1"/>
    <property type="molecule type" value="Genomic_DNA"/>
</dbReference>
<dbReference type="PANTHER" id="PTHR43318:SF1">
    <property type="entry name" value="POLYSACCHARIDE BIOSYNTHESIS PROTEIN EPSC-RELATED"/>
    <property type="match status" value="1"/>
</dbReference>
<evidence type="ECO:0000256" key="2">
    <source>
        <dbReference type="SAM" id="Phobius"/>
    </source>
</evidence>
<dbReference type="Pfam" id="PF02719">
    <property type="entry name" value="Polysacc_synt_2"/>
    <property type="match status" value="1"/>
</dbReference>
<proteinExistence type="inferred from homology"/>
<dbReference type="Proteomes" id="UP000036771">
    <property type="component" value="Unassembled WGS sequence"/>
</dbReference>
<dbReference type="OrthoDB" id="9803111at2"/>
<sequence length="626" mass="70942">MISKKYIIFFYDLLLCFISFPLSLWLRAGDDFHTYPVHLVIKHTVVYTVISAGIFMCFRTYKSVWRYVSLNELMLLTFSLGCANVLYLGTLFLMSYSGSMPRSLVIINWLVNTALLGGSRLAYRLLKNEALSKNLLSSSLVEKILLIGLTDQTEMFIRDQARQRKKSLDIVGIIETKNRHSGSRVHSIDVLGQLKDFSAILEKLKFLNNAPQKLVITDPDFTGKPLQELIKFNKKYNFEIARLPRMWEITNATQKNQIKPISIEDLLGRPQVELDRKSMETFLHKKRVLVTGCGGSIGGELVRQIAKFKPSHITLLDHSEYLLYKCELEMSEDYPDLSHRAFLADVSNVTRISEILSEENPEIIFHAAALKHVPIAQKNPNEAIMTNVIGTQNIAEAARHYNVKAVVFISTDKAVNPTSIMGATKRLSESYCQALDAIGVQEKTTRFITTRFGNVLGSTGSVVPLFKRQIERGGPLTVTHPDVRRYFMTIHEAVELVLQAAVLGYESADTAGQIFVLEMGDLIKISDLARQMIQFTGLIPEKDIHIQYTGLREGEKLYEELFYGEEKLIKTKCKGLMLASPKPMNYQFLKKSIQQLQEYAQHYDTNSSLGLLKELVPEYQTDSSSL</sequence>
<feature type="transmembrane region" description="Helical" evidence="2">
    <location>
        <begin position="73"/>
        <end position="94"/>
    </location>
</feature>
<keyword evidence="2" id="KW-0472">Membrane</keyword>
<accession>A0A0K8MC41</accession>
<dbReference type="AlphaFoldDB" id="A0A0K8MC41"/>
<dbReference type="Gene3D" id="3.40.50.720">
    <property type="entry name" value="NAD(P)-binding Rossmann-like Domain"/>
    <property type="match status" value="2"/>
</dbReference>
<dbReference type="InterPro" id="IPR036291">
    <property type="entry name" value="NAD(P)-bd_dom_sf"/>
</dbReference>
<comment type="caution">
    <text evidence="4">The sequence shown here is derived from an EMBL/GenBank/DDBJ whole genome shotgun (WGS) entry which is preliminary data.</text>
</comment>
<dbReference type="InterPro" id="IPR051203">
    <property type="entry name" value="Polysaccharide_Synthase-Rel"/>
</dbReference>
<reference evidence="4 5" key="1">
    <citation type="submission" date="2015-03" db="EMBL/GenBank/DDBJ databases">
        <title>Caedibacter varicaedens, whole genome shotgun sequence.</title>
        <authorList>
            <person name="Suzuki H."/>
            <person name="Dapper A.L."/>
            <person name="Gibson A.K."/>
            <person name="Jackson C."/>
            <person name="Lee H."/>
            <person name="Pejaver V.R."/>
            <person name="Doak T."/>
            <person name="Lynch M."/>
        </authorList>
    </citation>
    <scope>NUCLEOTIDE SEQUENCE [LARGE SCALE GENOMIC DNA]</scope>
</reference>
<comment type="similarity">
    <text evidence="1">Belongs to the polysaccharide synthase family.</text>
</comment>
<evidence type="ECO:0000256" key="1">
    <source>
        <dbReference type="ARBA" id="ARBA00007430"/>
    </source>
</evidence>
<dbReference type="STRING" id="1629334.Cva_00428"/>
<organism evidence="4 5">
    <name type="scientific">Caedimonas varicaedens</name>
    <dbReference type="NCBI Taxonomy" id="1629334"/>
    <lineage>
        <taxon>Bacteria</taxon>
        <taxon>Pseudomonadati</taxon>
        <taxon>Pseudomonadota</taxon>
        <taxon>Alphaproteobacteria</taxon>
        <taxon>Holosporales</taxon>
        <taxon>Caedimonadaceae</taxon>
        <taxon>Caedimonas</taxon>
    </lineage>
</organism>
<keyword evidence="5" id="KW-1185">Reference proteome</keyword>
<name>A0A0K8MC41_9PROT</name>
<keyword evidence="2" id="KW-0812">Transmembrane</keyword>